<dbReference type="InterPro" id="IPR000719">
    <property type="entry name" value="Prot_kinase_dom"/>
</dbReference>
<dbReference type="PANTHER" id="PTHR27002">
    <property type="entry name" value="RECEPTOR-LIKE SERINE/THREONINE-PROTEIN KINASE SD1-8"/>
    <property type="match status" value="1"/>
</dbReference>
<evidence type="ECO:0000256" key="10">
    <source>
        <dbReference type="ARBA" id="ARBA00047899"/>
    </source>
</evidence>
<evidence type="ECO:0000256" key="8">
    <source>
        <dbReference type="ARBA" id="ARBA00023157"/>
    </source>
</evidence>
<dbReference type="Pfam" id="PF00069">
    <property type="entry name" value="Pkinase"/>
    <property type="match status" value="1"/>
</dbReference>
<evidence type="ECO:0000256" key="1">
    <source>
        <dbReference type="ARBA" id="ARBA00012513"/>
    </source>
</evidence>
<dbReference type="GO" id="GO:0005886">
    <property type="term" value="C:plasma membrane"/>
    <property type="evidence" value="ECO:0007669"/>
    <property type="project" value="TreeGrafter"/>
</dbReference>
<keyword evidence="13" id="KW-0675">Receptor</keyword>
<dbReference type="AlphaFoldDB" id="A0A6L2NJY7"/>
<accession>A0A6L2NJY7</accession>
<feature type="domain" description="Protein kinase" evidence="12">
    <location>
        <begin position="1"/>
        <end position="193"/>
    </location>
</feature>
<dbReference type="GO" id="GO:0004674">
    <property type="term" value="F:protein serine/threonine kinase activity"/>
    <property type="evidence" value="ECO:0007669"/>
    <property type="project" value="UniProtKB-KW"/>
</dbReference>
<dbReference type="PROSITE" id="PS50011">
    <property type="entry name" value="PROTEIN_KINASE_DOM"/>
    <property type="match status" value="1"/>
</dbReference>
<dbReference type="SUPFAM" id="SSF56112">
    <property type="entry name" value="Protein kinase-like (PK-like)"/>
    <property type="match status" value="1"/>
</dbReference>
<dbReference type="InterPro" id="IPR008271">
    <property type="entry name" value="Ser/Thr_kinase_AS"/>
</dbReference>
<keyword evidence="5" id="KW-0547">Nucleotide-binding</keyword>
<dbReference type="FunFam" id="1.10.510.10:FF:000060">
    <property type="entry name" value="G-type lectin S-receptor-like serine/threonine-protein kinase"/>
    <property type="match status" value="1"/>
</dbReference>
<dbReference type="Gene3D" id="1.10.510.10">
    <property type="entry name" value="Transferase(Phosphotransferase) domain 1"/>
    <property type="match status" value="1"/>
</dbReference>
<dbReference type="EC" id="2.7.11.1" evidence="1"/>
<dbReference type="GO" id="GO:0030246">
    <property type="term" value="F:carbohydrate binding"/>
    <property type="evidence" value="ECO:0007669"/>
    <property type="project" value="UniProtKB-KW"/>
</dbReference>
<dbReference type="PROSITE" id="PS00108">
    <property type="entry name" value="PROTEIN_KINASE_ST"/>
    <property type="match status" value="1"/>
</dbReference>
<sequence>MLDWPRRFCIIHGIARGLLCLHQDSRLRIIHRDMKASNILLDKDMNPKISDFGLARMFNGYQTEANTNRVVGTYGYIPPEYALHGFYSVKSDVYSFVVLVLEIVTGKKNRGYSENEHNDTLIGHAWRLHKEDKSLDLISSYLRPSCVESQVLRSIHISLLCVQHHAQDRPSMASVVLMLGNENALPPPKEPAFFAEEEMPQLRSISSGPTLDSVNEITITQLDAR</sequence>
<dbReference type="InterPro" id="IPR011009">
    <property type="entry name" value="Kinase-like_dom_sf"/>
</dbReference>
<keyword evidence="9" id="KW-0325">Glycoprotein</keyword>
<reference evidence="13" key="1">
    <citation type="journal article" date="2019" name="Sci. Rep.">
        <title>Draft genome of Tanacetum cinerariifolium, the natural source of mosquito coil.</title>
        <authorList>
            <person name="Yamashiro T."/>
            <person name="Shiraishi A."/>
            <person name="Satake H."/>
            <person name="Nakayama K."/>
        </authorList>
    </citation>
    <scope>NUCLEOTIDE SEQUENCE</scope>
</reference>
<dbReference type="Pfam" id="PF11883">
    <property type="entry name" value="DUF3403"/>
    <property type="match status" value="1"/>
</dbReference>
<name>A0A6L2NJY7_TANCI</name>
<keyword evidence="7" id="KW-0067">ATP-binding</keyword>
<keyword evidence="8" id="KW-1015">Disulfide bond</keyword>
<organism evidence="13">
    <name type="scientific">Tanacetum cinerariifolium</name>
    <name type="common">Dalmatian daisy</name>
    <name type="synonym">Chrysanthemum cinerariifolium</name>
    <dbReference type="NCBI Taxonomy" id="118510"/>
    <lineage>
        <taxon>Eukaryota</taxon>
        <taxon>Viridiplantae</taxon>
        <taxon>Streptophyta</taxon>
        <taxon>Embryophyta</taxon>
        <taxon>Tracheophyta</taxon>
        <taxon>Spermatophyta</taxon>
        <taxon>Magnoliopsida</taxon>
        <taxon>eudicotyledons</taxon>
        <taxon>Gunneridae</taxon>
        <taxon>Pentapetalae</taxon>
        <taxon>asterids</taxon>
        <taxon>campanulids</taxon>
        <taxon>Asterales</taxon>
        <taxon>Asteraceae</taxon>
        <taxon>Asteroideae</taxon>
        <taxon>Anthemideae</taxon>
        <taxon>Anthemidinae</taxon>
        <taxon>Tanacetum</taxon>
    </lineage>
</organism>
<evidence type="ECO:0000256" key="7">
    <source>
        <dbReference type="ARBA" id="ARBA00022840"/>
    </source>
</evidence>
<evidence type="ECO:0000256" key="4">
    <source>
        <dbReference type="ARBA" id="ARBA00022729"/>
    </source>
</evidence>
<evidence type="ECO:0000313" key="13">
    <source>
        <dbReference type="EMBL" id="GEU86581.1"/>
    </source>
</evidence>
<evidence type="ECO:0000256" key="9">
    <source>
        <dbReference type="ARBA" id="ARBA00023180"/>
    </source>
</evidence>
<dbReference type="EMBL" id="BKCJ010009357">
    <property type="protein sequence ID" value="GEU86581.1"/>
    <property type="molecule type" value="Genomic_DNA"/>
</dbReference>
<dbReference type="SMART" id="SM00220">
    <property type="entry name" value="S_TKc"/>
    <property type="match status" value="1"/>
</dbReference>
<gene>
    <name evidence="13" type="ORF">Tci_058559</name>
</gene>
<dbReference type="GO" id="GO:0005524">
    <property type="term" value="F:ATP binding"/>
    <property type="evidence" value="ECO:0007669"/>
    <property type="project" value="UniProtKB-KW"/>
</dbReference>
<evidence type="ECO:0000256" key="11">
    <source>
        <dbReference type="ARBA" id="ARBA00048679"/>
    </source>
</evidence>
<keyword evidence="2" id="KW-0723">Serine/threonine-protein kinase</keyword>
<keyword evidence="13" id="KW-0430">Lectin</keyword>
<comment type="caution">
    <text evidence="13">The sequence shown here is derived from an EMBL/GenBank/DDBJ whole genome shotgun (WGS) entry which is preliminary data.</text>
</comment>
<dbReference type="InterPro" id="IPR021820">
    <property type="entry name" value="S-locus_recpt_kinase_C"/>
</dbReference>
<evidence type="ECO:0000259" key="12">
    <source>
        <dbReference type="PROSITE" id="PS50011"/>
    </source>
</evidence>
<keyword evidence="3" id="KW-0808">Transferase</keyword>
<evidence type="ECO:0000256" key="5">
    <source>
        <dbReference type="ARBA" id="ARBA00022741"/>
    </source>
</evidence>
<evidence type="ECO:0000256" key="2">
    <source>
        <dbReference type="ARBA" id="ARBA00022527"/>
    </source>
</evidence>
<protein>
    <recommendedName>
        <fullName evidence="1">non-specific serine/threonine protein kinase</fullName>
        <ecNumber evidence="1">2.7.11.1</ecNumber>
    </recommendedName>
</protein>
<dbReference type="PANTHER" id="PTHR27002:SF932">
    <property type="entry name" value="RECEPTOR-LIKE SERINE_THREONINE-PROTEIN KINASE"/>
    <property type="match status" value="1"/>
</dbReference>
<comment type="catalytic activity">
    <reaction evidence="11">
        <text>L-seryl-[protein] + ATP = O-phospho-L-seryl-[protein] + ADP + H(+)</text>
        <dbReference type="Rhea" id="RHEA:17989"/>
        <dbReference type="Rhea" id="RHEA-COMP:9863"/>
        <dbReference type="Rhea" id="RHEA-COMP:11604"/>
        <dbReference type="ChEBI" id="CHEBI:15378"/>
        <dbReference type="ChEBI" id="CHEBI:29999"/>
        <dbReference type="ChEBI" id="CHEBI:30616"/>
        <dbReference type="ChEBI" id="CHEBI:83421"/>
        <dbReference type="ChEBI" id="CHEBI:456216"/>
        <dbReference type="EC" id="2.7.11.1"/>
    </reaction>
</comment>
<keyword evidence="4" id="KW-0732">Signal</keyword>
<proteinExistence type="predicted"/>
<evidence type="ECO:0000256" key="3">
    <source>
        <dbReference type="ARBA" id="ARBA00022679"/>
    </source>
</evidence>
<keyword evidence="6 13" id="KW-0418">Kinase</keyword>
<comment type="catalytic activity">
    <reaction evidence="10">
        <text>L-threonyl-[protein] + ATP = O-phospho-L-threonyl-[protein] + ADP + H(+)</text>
        <dbReference type="Rhea" id="RHEA:46608"/>
        <dbReference type="Rhea" id="RHEA-COMP:11060"/>
        <dbReference type="Rhea" id="RHEA-COMP:11605"/>
        <dbReference type="ChEBI" id="CHEBI:15378"/>
        <dbReference type="ChEBI" id="CHEBI:30013"/>
        <dbReference type="ChEBI" id="CHEBI:30616"/>
        <dbReference type="ChEBI" id="CHEBI:61977"/>
        <dbReference type="ChEBI" id="CHEBI:456216"/>
        <dbReference type="EC" id="2.7.11.1"/>
    </reaction>
</comment>
<evidence type="ECO:0000256" key="6">
    <source>
        <dbReference type="ARBA" id="ARBA00022777"/>
    </source>
</evidence>